<accession>A0ABU0A3V0</accession>
<sequence length="97" mass="11079">MDTITIQVNGERVEAKVTRDEWYIPERPYIPREDITCPQCGSNNITANLIVHGFATVWVNTGDIDDGPDDCDFGIDDVDECSCESCSHEWSEWERPR</sequence>
<dbReference type="Proteomes" id="UP001230005">
    <property type="component" value="Unassembled WGS sequence"/>
</dbReference>
<evidence type="ECO:0000313" key="2">
    <source>
        <dbReference type="Proteomes" id="UP001230005"/>
    </source>
</evidence>
<organism evidence="1 2">
    <name type="scientific">Evansella vedderi</name>
    <dbReference type="NCBI Taxonomy" id="38282"/>
    <lineage>
        <taxon>Bacteria</taxon>
        <taxon>Bacillati</taxon>
        <taxon>Bacillota</taxon>
        <taxon>Bacilli</taxon>
        <taxon>Bacillales</taxon>
        <taxon>Bacillaceae</taxon>
        <taxon>Evansella</taxon>
    </lineage>
</organism>
<name>A0ABU0A3V0_9BACI</name>
<dbReference type="RefSeq" id="WP_307332434.1">
    <property type="nucleotide sequence ID" value="NZ_JAUSUG010000038.1"/>
</dbReference>
<evidence type="ECO:0000313" key="1">
    <source>
        <dbReference type="EMBL" id="MDQ0257930.1"/>
    </source>
</evidence>
<proteinExistence type="predicted"/>
<reference evidence="1 2" key="1">
    <citation type="submission" date="2023-07" db="EMBL/GenBank/DDBJ databases">
        <title>Genomic Encyclopedia of Type Strains, Phase IV (KMG-IV): sequencing the most valuable type-strain genomes for metagenomic binning, comparative biology and taxonomic classification.</title>
        <authorList>
            <person name="Goeker M."/>
        </authorList>
    </citation>
    <scope>NUCLEOTIDE SEQUENCE [LARGE SCALE GENOMIC DNA]</scope>
    <source>
        <strain evidence="1 2">DSM 9768</strain>
    </source>
</reference>
<dbReference type="EMBL" id="JAUSUG010000038">
    <property type="protein sequence ID" value="MDQ0257930.1"/>
    <property type="molecule type" value="Genomic_DNA"/>
</dbReference>
<protein>
    <submittedName>
        <fullName evidence="1">Uncharacterized protein</fullName>
    </submittedName>
</protein>
<keyword evidence="2" id="KW-1185">Reference proteome</keyword>
<gene>
    <name evidence="1" type="ORF">J2S74_005393</name>
</gene>
<comment type="caution">
    <text evidence="1">The sequence shown here is derived from an EMBL/GenBank/DDBJ whole genome shotgun (WGS) entry which is preliminary data.</text>
</comment>